<dbReference type="CDD" id="cd02258">
    <property type="entry name" value="Peptidase_C25_N"/>
    <property type="match status" value="1"/>
</dbReference>
<dbReference type="RefSeq" id="WP_076500626.1">
    <property type="nucleotide sequence ID" value="NZ_FTOP01000006.1"/>
</dbReference>
<dbReference type="Pfam" id="PF01364">
    <property type="entry name" value="Peptidase_C25"/>
    <property type="match status" value="1"/>
</dbReference>
<keyword evidence="1" id="KW-0732">Signal</keyword>
<dbReference type="GO" id="GO:0008234">
    <property type="term" value="F:cysteine-type peptidase activity"/>
    <property type="evidence" value="ECO:0007669"/>
    <property type="project" value="InterPro"/>
</dbReference>
<reference evidence="4" key="1">
    <citation type="submission" date="2017-01" db="EMBL/GenBank/DDBJ databases">
        <authorList>
            <person name="Varghese N."/>
            <person name="Submissions S."/>
        </authorList>
    </citation>
    <scope>NUCLEOTIDE SEQUENCE [LARGE SCALE GENOMIC DNA]</scope>
    <source>
        <strain evidence="4">DSM 46698</strain>
    </source>
</reference>
<dbReference type="EMBL" id="FTOP01000006">
    <property type="protein sequence ID" value="SIS85777.1"/>
    <property type="molecule type" value="Genomic_DNA"/>
</dbReference>
<dbReference type="Gene3D" id="3.40.50.1460">
    <property type="match status" value="1"/>
</dbReference>
<dbReference type="AlphaFoldDB" id="A0A1N7MI78"/>
<dbReference type="GO" id="GO:0006508">
    <property type="term" value="P:proteolysis"/>
    <property type="evidence" value="ECO:0007669"/>
    <property type="project" value="InterPro"/>
</dbReference>
<evidence type="ECO:0000313" key="4">
    <source>
        <dbReference type="Proteomes" id="UP000186026"/>
    </source>
</evidence>
<evidence type="ECO:0000256" key="1">
    <source>
        <dbReference type="ARBA" id="ARBA00022729"/>
    </source>
</evidence>
<dbReference type="Gene3D" id="3.40.50.10390">
    <property type="entry name" value="Gingipain r, domain 1"/>
    <property type="match status" value="1"/>
</dbReference>
<accession>A0A1N7MI78</accession>
<dbReference type="NCBIfam" id="NF033707">
    <property type="entry name" value="T9SS_sortase"/>
    <property type="match status" value="1"/>
</dbReference>
<evidence type="ECO:0000259" key="2">
    <source>
        <dbReference type="Pfam" id="PF01364"/>
    </source>
</evidence>
<dbReference type="InterPro" id="IPR001769">
    <property type="entry name" value="Gingipain"/>
</dbReference>
<dbReference type="OrthoDB" id="9809780at2"/>
<proteinExistence type="predicted"/>
<sequence>MIRRRNILARAFFGILFFFLLGNHFAFAQEQYFKFPVTVEGVYKISSAQLNAIGISDIRNISIYGNAGMLDQKLDSVSLGLREIPVQVIDNELYFFLEGPHTVRAIENTWTYHHHHYTDTLYYLIGSKTPSMNILLEPSSTNTSTGSVYQILTKKEETINILSSGRKWYGSAFNSGQAYNMQFDLPASRQGDLLLQSQVMAQSLQTANFSLSVNGQSRANFSIPSIPNSIYGIKGREENLLIQIPSQSQNTLSYTLNFQTADVNGTAYIDYISVAIPFSSNNLPIGIFHHLGDSPIVITKPANLKTWKVSNMYDVKEVESNSLLSNGEKVVTFNPQNTPSINQWTPAAQNLRNESINSTLIIISPEALLSEANRLANHKNSLGISARVVRLSEIFDAFGYGSYDIVAIRNFLAYHYHQSGQLKHVLFFGKGTFDYKRKITGGRPNLVPSYSSRNSLNPLATYSSDDFFGFLDFGQGEWEESTAGDESMKIGVGRIPAINLSEAREAVNKIIAYESRKNLAGDWKRRIAFFADDGDNNIHLNDAENHARFLSENHPEYILEKIYLDRYEQIRSAGRQSSPQAREALKTTVEEGLLILNYIGHGNETTLTAEQVFQISDFRDWPENELLPLLVTATCEFGRHDSPFLRSGAEEMLFAPNKGAIGLLTTGRPVFSSINFALNKAFIEDVFQEENGERLDLGEIFKRTKNNSLNGAFNRNFSLLGDPSLKLAIPDLNTTVKEIQDVQLELSIDTLRAMQQVRIQGEIQDPMTGAKIMRFGTFNLEIRDKKIEERTLGDESTPTSFLEEGNVLFNSEGVFTNGEFDIDVFIPQNIDYDFGEGKLRIFAILDDGLEAMGANNITIGGTAASNIIDTQGPEVNLKFGYEYGEDLSQFKAYNIKLQAELSDESGINISNNNLGQDILLYINDQEPINLNRFYRSTQNTFKQGILQAPVSGLQEGANQIIFEVWDNVGNSTTVQREVIVDGSQRIKILENITYPNPTSELSKFKIKHNRPGENLMLQVRVFTLTGSEIFKASRRYVMADYLLDDFEWNFFHSKTNYPVKGTYIYELQLTSELDNTMDRKSGKIIIK</sequence>
<dbReference type="InterPro" id="IPR029030">
    <property type="entry name" value="Caspase-like_dom_sf"/>
</dbReference>
<organism evidence="3 4">
    <name type="scientific">Belliella pelovolcani</name>
    <dbReference type="NCBI Taxonomy" id="529505"/>
    <lineage>
        <taxon>Bacteria</taxon>
        <taxon>Pseudomonadati</taxon>
        <taxon>Bacteroidota</taxon>
        <taxon>Cytophagia</taxon>
        <taxon>Cytophagales</taxon>
        <taxon>Cyclobacteriaceae</taxon>
        <taxon>Belliella</taxon>
    </lineage>
</organism>
<keyword evidence="4" id="KW-1185">Reference proteome</keyword>
<evidence type="ECO:0000313" key="3">
    <source>
        <dbReference type="EMBL" id="SIS85777.1"/>
    </source>
</evidence>
<protein>
    <submittedName>
        <fullName evidence="3">Peptidase family C25</fullName>
    </submittedName>
</protein>
<gene>
    <name evidence="3" type="ORF">SAMN05421761_106108</name>
</gene>
<dbReference type="Proteomes" id="UP000186026">
    <property type="component" value="Unassembled WGS sequence"/>
</dbReference>
<dbReference type="InterPro" id="IPR029031">
    <property type="entry name" value="Gingipain_N_sf"/>
</dbReference>
<name>A0A1N7MI78_9BACT</name>
<feature type="domain" description="Gingipain" evidence="2">
    <location>
        <begin position="361"/>
        <end position="727"/>
    </location>
</feature>
<dbReference type="SUPFAM" id="SSF52129">
    <property type="entry name" value="Caspase-like"/>
    <property type="match status" value="1"/>
</dbReference>
<dbReference type="STRING" id="529505.SAMN05421761_106108"/>